<keyword evidence="2" id="KW-0678">Repressor</keyword>
<dbReference type="GO" id="GO:0048027">
    <property type="term" value="F:mRNA 5'-UTR binding"/>
    <property type="evidence" value="ECO:0007669"/>
    <property type="project" value="TreeGrafter"/>
</dbReference>
<dbReference type="FunFam" id="2.60.40.4380:FF:000002">
    <property type="entry name" value="Translational regulator CsrA"/>
    <property type="match status" value="1"/>
</dbReference>
<dbReference type="InterPro" id="IPR003751">
    <property type="entry name" value="CsrA"/>
</dbReference>
<dbReference type="PANTHER" id="PTHR34984">
    <property type="entry name" value="CARBON STORAGE REGULATOR"/>
    <property type="match status" value="1"/>
</dbReference>
<accession>A0A382KB60</accession>
<gene>
    <name evidence="5" type="ORF">METZ01_LOCUS273111</name>
</gene>
<keyword evidence="1" id="KW-0963">Cytoplasm</keyword>
<organism evidence="5">
    <name type="scientific">marine metagenome</name>
    <dbReference type="NCBI Taxonomy" id="408172"/>
    <lineage>
        <taxon>unclassified sequences</taxon>
        <taxon>metagenomes</taxon>
        <taxon>ecological metagenomes</taxon>
    </lineage>
</organism>
<name>A0A382KB60_9ZZZZ</name>
<protein>
    <recommendedName>
        <fullName evidence="6">Carbon storage regulator</fullName>
    </recommendedName>
</protein>
<dbReference type="Gene3D" id="2.60.40.4380">
    <property type="entry name" value="Translational regulator CsrA"/>
    <property type="match status" value="1"/>
</dbReference>
<proteinExistence type="inferred from homology"/>
<evidence type="ECO:0000256" key="2">
    <source>
        <dbReference type="ARBA" id="ARBA00022491"/>
    </source>
</evidence>
<dbReference type="GO" id="GO:0006402">
    <property type="term" value="P:mRNA catabolic process"/>
    <property type="evidence" value="ECO:0007669"/>
    <property type="project" value="InterPro"/>
</dbReference>
<dbReference type="AlphaFoldDB" id="A0A382KB60"/>
<dbReference type="Pfam" id="PF02599">
    <property type="entry name" value="CsrA"/>
    <property type="match status" value="1"/>
</dbReference>
<dbReference type="NCBIfam" id="TIGR00202">
    <property type="entry name" value="csrA"/>
    <property type="match status" value="1"/>
</dbReference>
<dbReference type="InterPro" id="IPR036107">
    <property type="entry name" value="CsrA_sf"/>
</dbReference>
<dbReference type="EMBL" id="UINC01078819">
    <property type="protein sequence ID" value="SVC20257.1"/>
    <property type="molecule type" value="Genomic_DNA"/>
</dbReference>
<dbReference type="GO" id="GO:0045947">
    <property type="term" value="P:negative regulation of translational initiation"/>
    <property type="evidence" value="ECO:0007669"/>
    <property type="project" value="TreeGrafter"/>
</dbReference>
<evidence type="ECO:0000256" key="4">
    <source>
        <dbReference type="ARBA" id="ARBA00022884"/>
    </source>
</evidence>
<keyword evidence="4" id="KW-0694">RNA-binding</keyword>
<dbReference type="SUPFAM" id="SSF117130">
    <property type="entry name" value="CsrA-like"/>
    <property type="match status" value="1"/>
</dbReference>
<dbReference type="PANTHER" id="PTHR34984:SF1">
    <property type="entry name" value="CARBON STORAGE REGULATOR"/>
    <property type="match status" value="1"/>
</dbReference>
<dbReference type="HAMAP" id="MF_00167">
    <property type="entry name" value="CsrA"/>
    <property type="match status" value="1"/>
</dbReference>
<dbReference type="GO" id="GO:0006109">
    <property type="term" value="P:regulation of carbohydrate metabolic process"/>
    <property type="evidence" value="ECO:0007669"/>
    <property type="project" value="InterPro"/>
</dbReference>
<evidence type="ECO:0000256" key="3">
    <source>
        <dbReference type="ARBA" id="ARBA00022845"/>
    </source>
</evidence>
<evidence type="ECO:0000256" key="1">
    <source>
        <dbReference type="ARBA" id="ARBA00022490"/>
    </source>
</evidence>
<keyword evidence="3" id="KW-0810">Translation regulation</keyword>
<reference evidence="5" key="1">
    <citation type="submission" date="2018-05" db="EMBL/GenBank/DDBJ databases">
        <authorList>
            <person name="Lanie J.A."/>
            <person name="Ng W.-L."/>
            <person name="Kazmierczak K.M."/>
            <person name="Andrzejewski T.M."/>
            <person name="Davidsen T.M."/>
            <person name="Wayne K.J."/>
            <person name="Tettelin H."/>
            <person name="Glass J.I."/>
            <person name="Rusch D."/>
            <person name="Podicherti R."/>
            <person name="Tsui H.-C.T."/>
            <person name="Winkler M.E."/>
        </authorList>
    </citation>
    <scope>NUCLEOTIDE SEQUENCE</scope>
</reference>
<sequence length="76" mass="8451">MLVLSRKSRESIIINGNITVSVLRIDNDNVRIGIEAPMEIPVMREEIYTEISQNNQAAAGVAKAKVKMKVKQLVKS</sequence>
<dbReference type="GO" id="GO:0005829">
    <property type="term" value="C:cytosol"/>
    <property type="evidence" value="ECO:0007669"/>
    <property type="project" value="TreeGrafter"/>
</dbReference>
<evidence type="ECO:0000313" key="5">
    <source>
        <dbReference type="EMBL" id="SVC20257.1"/>
    </source>
</evidence>
<dbReference type="NCBIfam" id="NF002469">
    <property type="entry name" value="PRK01712.1"/>
    <property type="match status" value="1"/>
</dbReference>
<evidence type="ECO:0008006" key="6">
    <source>
        <dbReference type="Google" id="ProtNLM"/>
    </source>
</evidence>